<proteinExistence type="predicted"/>
<name>A0A318K0H1_9NOCA</name>
<protein>
    <recommendedName>
        <fullName evidence="4">SH3 domain-containing protein</fullName>
    </recommendedName>
</protein>
<gene>
    <name evidence="2" type="ORF">DFR70_10495</name>
</gene>
<dbReference type="Proteomes" id="UP000247569">
    <property type="component" value="Unassembled WGS sequence"/>
</dbReference>
<evidence type="ECO:0000313" key="2">
    <source>
        <dbReference type="EMBL" id="PXX65034.1"/>
    </source>
</evidence>
<comment type="caution">
    <text evidence="2">The sequence shown here is derived from an EMBL/GenBank/DDBJ whole genome shotgun (WGS) entry which is preliminary data.</text>
</comment>
<dbReference type="AlphaFoldDB" id="A0A318K0H1"/>
<feature type="chain" id="PRO_5016412502" description="SH3 domain-containing protein" evidence="1">
    <location>
        <begin position="26"/>
        <end position="110"/>
    </location>
</feature>
<evidence type="ECO:0000256" key="1">
    <source>
        <dbReference type="SAM" id="SignalP"/>
    </source>
</evidence>
<accession>A0A318K0H1</accession>
<reference evidence="2 3" key="1">
    <citation type="submission" date="2018-05" db="EMBL/GenBank/DDBJ databases">
        <title>Genomic Encyclopedia of Type Strains, Phase IV (KMG-IV): sequencing the most valuable type-strain genomes for metagenomic binning, comparative biology and taxonomic classification.</title>
        <authorList>
            <person name="Goeker M."/>
        </authorList>
    </citation>
    <scope>NUCLEOTIDE SEQUENCE [LARGE SCALE GENOMIC DNA]</scope>
    <source>
        <strain evidence="2 3">DSM 44704</strain>
    </source>
</reference>
<organism evidence="2 3">
    <name type="scientific">Nocardia tenerifensis</name>
    <dbReference type="NCBI Taxonomy" id="228006"/>
    <lineage>
        <taxon>Bacteria</taxon>
        <taxon>Bacillati</taxon>
        <taxon>Actinomycetota</taxon>
        <taxon>Actinomycetes</taxon>
        <taxon>Mycobacteriales</taxon>
        <taxon>Nocardiaceae</taxon>
        <taxon>Nocardia</taxon>
    </lineage>
</organism>
<feature type="signal peptide" evidence="1">
    <location>
        <begin position="1"/>
        <end position="25"/>
    </location>
</feature>
<keyword evidence="1" id="KW-0732">Signal</keyword>
<sequence length="110" mass="11540">MSKKVFTVAAVALGAALCLPAVANAEPNGDPAKYADFTADFLPANTPEAVNAAAQGKNLIMSPYGTSRTIACRGTSAADVYDCMQEDDLGWITLRKMDVPGVGPTWTYLP</sequence>
<evidence type="ECO:0000313" key="3">
    <source>
        <dbReference type="Proteomes" id="UP000247569"/>
    </source>
</evidence>
<dbReference type="RefSeq" id="WP_040739436.1">
    <property type="nucleotide sequence ID" value="NZ_QJKF01000004.1"/>
</dbReference>
<keyword evidence="3" id="KW-1185">Reference proteome</keyword>
<dbReference type="EMBL" id="QJKF01000004">
    <property type="protein sequence ID" value="PXX65034.1"/>
    <property type="molecule type" value="Genomic_DNA"/>
</dbReference>
<evidence type="ECO:0008006" key="4">
    <source>
        <dbReference type="Google" id="ProtNLM"/>
    </source>
</evidence>